<dbReference type="GO" id="GO:0030198">
    <property type="term" value="P:extracellular matrix organization"/>
    <property type="evidence" value="ECO:0007669"/>
    <property type="project" value="TreeGrafter"/>
</dbReference>
<feature type="region of interest" description="Disordered" evidence="2">
    <location>
        <begin position="90"/>
        <end position="221"/>
    </location>
</feature>
<keyword evidence="3" id="KW-0472">Membrane</keyword>
<evidence type="ECO:0000259" key="4">
    <source>
        <dbReference type="SMART" id="SM01088"/>
    </source>
</evidence>
<keyword evidence="3" id="KW-0812">Transmembrane</keyword>
<feature type="compositionally biased region" description="Low complexity" evidence="2">
    <location>
        <begin position="135"/>
        <end position="144"/>
    </location>
</feature>
<reference evidence="7" key="1">
    <citation type="submission" date="2017-02" db="UniProtKB">
        <authorList>
            <consortium name="WormBaseParasite"/>
        </authorList>
    </citation>
    <scope>IDENTIFICATION</scope>
</reference>
<dbReference type="Pfam" id="PF01391">
    <property type="entry name" value="Collagen"/>
    <property type="match status" value="1"/>
</dbReference>
<evidence type="ECO:0000313" key="5">
    <source>
        <dbReference type="EMBL" id="VDL77582.1"/>
    </source>
</evidence>
<evidence type="ECO:0000256" key="1">
    <source>
        <dbReference type="ARBA" id="ARBA00022737"/>
    </source>
</evidence>
<feature type="transmembrane region" description="Helical" evidence="3">
    <location>
        <begin position="7"/>
        <end position="27"/>
    </location>
</feature>
<organism evidence="7">
    <name type="scientific">Nippostrongylus brasiliensis</name>
    <name type="common">Rat hookworm</name>
    <dbReference type="NCBI Taxonomy" id="27835"/>
    <lineage>
        <taxon>Eukaryota</taxon>
        <taxon>Metazoa</taxon>
        <taxon>Ecdysozoa</taxon>
        <taxon>Nematoda</taxon>
        <taxon>Chromadorea</taxon>
        <taxon>Rhabditida</taxon>
        <taxon>Rhabditina</taxon>
        <taxon>Rhabditomorpha</taxon>
        <taxon>Strongyloidea</taxon>
        <taxon>Heligmosomidae</taxon>
        <taxon>Nippostrongylus</taxon>
    </lineage>
</organism>
<keyword evidence="3" id="KW-1133">Transmembrane helix</keyword>
<dbReference type="GO" id="GO:0005615">
    <property type="term" value="C:extracellular space"/>
    <property type="evidence" value="ECO:0007669"/>
    <property type="project" value="TreeGrafter"/>
</dbReference>
<dbReference type="PROSITE" id="PS51257">
    <property type="entry name" value="PROKAR_LIPOPROTEIN"/>
    <property type="match status" value="1"/>
</dbReference>
<keyword evidence="1" id="KW-0677">Repeat</keyword>
<proteinExistence type="predicted"/>
<evidence type="ECO:0000256" key="3">
    <source>
        <dbReference type="SAM" id="Phobius"/>
    </source>
</evidence>
<evidence type="ECO:0000313" key="7">
    <source>
        <dbReference type="WBParaSite" id="NBR_0001399201-mRNA-1"/>
    </source>
</evidence>
<sequence>MRDGATVAVFLSITISAGMIAVCGIVACLICDDINDFYNDSMKEMVAFKFPANEVILGLMDSTLVLPMTKTPVVFSVLLVVSFCQLHTPGPPGVPGMNGARGSASYRVGKPGPPGPPGDRGVQGREGPIGIPGQPGRDGVRPGMPGRPGPPGPPGPPGVAEEGPDGLPGPAGKPGRPGMPGAMGKPGPPGPLGEPGQDAEYCPCPPRGVSGSKIPDDGLEGDVVLSDEPIVHPSATQTFEHRKRMGFPETYEVPPPMVLGRRIKKN</sequence>
<evidence type="ECO:0000313" key="6">
    <source>
        <dbReference type="Proteomes" id="UP000271162"/>
    </source>
</evidence>
<gene>
    <name evidence="5" type="ORF">NBR_LOCUS13993</name>
</gene>
<evidence type="ECO:0000256" key="2">
    <source>
        <dbReference type="SAM" id="MobiDB-lite"/>
    </source>
</evidence>
<feature type="domain" description="Nematode cuticle collagen N-terminal" evidence="4">
    <location>
        <begin position="7"/>
        <end position="59"/>
    </location>
</feature>
<dbReference type="WBParaSite" id="NBR_0001399201-mRNA-1">
    <property type="protein sequence ID" value="NBR_0001399201-mRNA-1"/>
    <property type="gene ID" value="NBR_0001399201"/>
</dbReference>
<dbReference type="SMART" id="SM01088">
    <property type="entry name" value="Col_cuticle_N"/>
    <property type="match status" value="1"/>
</dbReference>
<dbReference type="InterPro" id="IPR002486">
    <property type="entry name" value="Col_cuticle_N"/>
</dbReference>
<dbReference type="EMBL" id="UYSL01021212">
    <property type="protein sequence ID" value="VDL77582.1"/>
    <property type="molecule type" value="Genomic_DNA"/>
</dbReference>
<dbReference type="InterPro" id="IPR008160">
    <property type="entry name" value="Collagen"/>
</dbReference>
<dbReference type="Proteomes" id="UP000271162">
    <property type="component" value="Unassembled WGS sequence"/>
</dbReference>
<dbReference type="GO" id="GO:0030020">
    <property type="term" value="F:extracellular matrix structural constituent conferring tensile strength"/>
    <property type="evidence" value="ECO:0007669"/>
    <property type="project" value="TreeGrafter"/>
</dbReference>
<dbReference type="PANTHER" id="PTHR24023:SF1082">
    <property type="entry name" value="COLLAGEN TRIPLE HELIX REPEAT"/>
    <property type="match status" value="1"/>
</dbReference>
<name>A0A0N4YBW4_NIPBR</name>
<dbReference type="InterPro" id="IPR050149">
    <property type="entry name" value="Collagen_superfamily"/>
</dbReference>
<accession>A0A0N4YBW4</accession>
<dbReference type="Pfam" id="PF01484">
    <property type="entry name" value="Col_cuticle_N"/>
    <property type="match status" value="1"/>
</dbReference>
<dbReference type="AlphaFoldDB" id="A0A0N4YBW4"/>
<dbReference type="GO" id="GO:0031012">
    <property type="term" value="C:extracellular matrix"/>
    <property type="evidence" value="ECO:0007669"/>
    <property type="project" value="TreeGrafter"/>
</dbReference>
<feature type="compositionally biased region" description="Pro residues" evidence="2">
    <location>
        <begin position="145"/>
        <end position="157"/>
    </location>
</feature>
<protein>
    <submittedName>
        <fullName evidence="7">Col_cuticle_N domain-containing protein</fullName>
    </submittedName>
</protein>
<reference evidence="5 6" key="2">
    <citation type="submission" date="2018-11" db="EMBL/GenBank/DDBJ databases">
        <authorList>
            <consortium name="Pathogen Informatics"/>
        </authorList>
    </citation>
    <scope>NUCLEOTIDE SEQUENCE [LARGE SCALE GENOMIC DNA]</scope>
</reference>
<dbReference type="STRING" id="27835.A0A0N4YBW4"/>
<dbReference type="PANTHER" id="PTHR24023">
    <property type="entry name" value="COLLAGEN ALPHA"/>
    <property type="match status" value="1"/>
</dbReference>
<feature type="compositionally biased region" description="Low complexity" evidence="2">
    <location>
        <begin position="168"/>
        <end position="185"/>
    </location>
</feature>
<keyword evidence="6" id="KW-1185">Reference proteome</keyword>
<dbReference type="GO" id="GO:0042302">
    <property type="term" value="F:structural constituent of cuticle"/>
    <property type="evidence" value="ECO:0007669"/>
    <property type="project" value="InterPro"/>
</dbReference>